<evidence type="ECO:0000256" key="1">
    <source>
        <dbReference type="SAM" id="MobiDB-lite"/>
    </source>
</evidence>
<dbReference type="EMBL" id="CP033897">
    <property type="protein sequence ID" value="AZA11353.1"/>
    <property type="molecule type" value="Genomic_DNA"/>
</dbReference>
<protein>
    <submittedName>
        <fullName evidence="2">Uncharacterized protein</fullName>
    </submittedName>
</protein>
<reference evidence="2 3" key="1">
    <citation type="submission" date="2018-11" db="EMBL/GenBank/DDBJ databases">
        <authorList>
            <person name="Kleinhagauer T."/>
            <person name="Glaeser S.P."/>
            <person name="Spergser J."/>
            <person name="Ruckert C."/>
            <person name="Kaempfer P."/>
            <person name="Busse H.-J."/>
        </authorList>
    </citation>
    <scope>NUCLEOTIDE SEQUENCE [LARGE SCALE GENOMIC DNA]</scope>
    <source>
        <strain evidence="2 3">W8</strain>
    </source>
</reference>
<feature type="region of interest" description="Disordered" evidence="1">
    <location>
        <begin position="1"/>
        <end position="23"/>
    </location>
</feature>
<organism evidence="2 3">
    <name type="scientific">Corynebacterium gerontici</name>
    <dbReference type="NCBI Taxonomy" id="2079234"/>
    <lineage>
        <taxon>Bacteria</taxon>
        <taxon>Bacillati</taxon>
        <taxon>Actinomycetota</taxon>
        <taxon>Actinomycetes</taxon>
        <taxon>Mycobacteriales</taxon>
        <taxon>Corynebacteriaceae</taxon>
        <taxon>Corynebacterium</taxon>
    </lineage>
</organism>
<evidence type="ECO:0000313" key="3">
    <source>
        <dbReference type="Proteomes" id="UP000271587"/>
    </source>
</evidence>
<dbReference type="RefSeq" id="WP_164470267.1">
    <property type="nucleotide sequence ID" value="NZ_CP033897.1"/>
</dbReference>
<proteinExistence type="predicted"/>
<name>A0A3G6J0N2_9CORY</name>
<gene>
    <name evidence="2" type="ORF">CGERO_05220</name>
</gene>
<accession>A0A3G6J0N2</accession>
<dbReference type="KEGG" id="cgk:CGERO_05220"/>
<sequence length="56" mass="6174">MDRKTGPSPLDIAAKKPHTDELESSVESLLNRAEAEPEKEVAMLQQAHALLHQALQ</sequence>
<dbReference type="Proteomes" id="UP000271587">
    <property type="component" value="Chromosome"/>
</dbReference>
<keyword evidence="3" id="KW-1185">Reference proteome</keyword>
<dbReference type="AlphaFoldDB" id="A0A3G6J0N2"/>
<evidence type="ECO:0000313" key="2">
    <source>
        <dbReference type="EMBL" id="AZA11353.1"/>
    </source>
</evidence>